<dbReference type="RefSeq" id="XP_033377640.1">
    <property type="nucleotide sequence ID" value="XM_033534728.1"/>
</dbReference>
<dbReference type="GeneID" id="54292125"/>
<feature type="chain" id="PRO_5025397605" description="Secreted protein" evidence="1">
    <location>
        <begin position="24"/>
        <end position="77"/>
    </location>
</feature>
<gene>
    <name evidence="2" type="ORF">BU24DRAFT_86868</name>
</gene>
<feature type="signal peptide" evidence="1">
    <location>
        <begin position="1"/>
        <end position="23"/>
    </location>
</feature>
<evidence type="ECO:0000313" key="3">
    <source>
        <dbReference type="Proteomes" id="UP000799778"/>
    </source>
</evidence>
<protein>
    <recommendedName>
        <fullName evidence="4">Secreted protein</fullName>
    </recommendedName>
</protein>
<dbReference type="Proteomes" id="UP000799778">
    <property type="component" value="Unassembled WGS sequence"/>
</dbReference>
<reference evidence="2" key="1">
    <citation type="journal article" date="2020" name="Stud. Mycol.">
        <title>101 Dothideomycetes genomes: a test case for predicting lifestyles and emergence of pathogens.</title>
        <authorList>
            <person name="Haridas S."/>
            <person name="Albert R."/>
            <person name="Binder M."/>
            <person name="Bloem J."/>
            <person name="Labutti K."/>
            <person name="Salamov A."/>
            <person name="Andreopoulos B."/>
            <person name="Baker S."/>
            <person name="Barry K."/>
            <person name="Bills G."/>
            <person name="Bluhm B."/>
            <person name="Cannon C."/>
            <person name="Castanera R."/>
            <person name="Culley D."/>
            <person name="Daum C."/>
            <person name="Ezra D."/>
            <person name="Gonzalez J."/>
            <person name="Henrissat B."/>
            <person name="Kuo A."/>
            <person name="Liang C."/>
            <person name="Lipzen A."/>
            <person name="Lutzoni F."/>
            <person name="Magnuson J."/>
            <person name="Mondo S."/>
            <person name="Nolan M."/>
            <person name="Ohm R."/>
            <person name="Pangilinan J."/>
            <person name="Park H.-J."/>
            <person name="Ramirez L."/>
            <person name="Alfaro M."/>
            <person name="Sun H."/>
            <person name="Tritt A."/>
            <person name="Yoshinaga Y."/>
            <person name="Zwiers L.-H."/>
            <person name="Turgeon B."/>
            <person name="Goodwin S."/>
            <person name="Spatafora J."/>
            <person name="Crous P."/>
            <person name="Grigoriev I."/>
        </authorList>
    </citation>
    <scope>NUCLEOTIDE SEQUENCE</scope>
    <source>
        <strain evidence="2">CBS 175.79</strain>
    </source>
</reference>
<sequence>MRHPRGSLYFVVSFRLLLYVIQQQPFGIFTYVSMNIRQYHFPSTHTWTFPTKATITLAFNTRALDFADAVAIEDIHK</sequence>
<evidence type="ECO:0008006" key="4">
    <source>
        <dbReference type="Google" id="ProtNLM"/>
    </source>
</evidence>
<keyword evidence="1" id="KW-0732">Signal</keyword>
<dbReference type="AlphaFoldDB" id="A0A6A5X8Q7"/>
<organism evidence="2 3">
    <name type="scientific">Aaosphaeria arxii CBS 175.79</name>
    <dbReference type="NCBI Taxonomy" id="1450172"/>
    <lineage>
        <taxon>Eukaryota</taxon>
        <taxon>Fungi</taxon>
        <taxon>Dikarya</taxon>
        <taxon>Ascomycota</taxon>
        <taxon>Pezizomycotina</taxon>
        <taxon>Dothideomycetes</taxon>
        <taxon>Pleosporomycetidae</taxon>
        <taxon>Pleosporales</taxon>
        <taxon>Pleosporales incertae sedis</taxon>
        <taxon>Aaosphaeria</taxon>
    </lineage>
</organism>
<proteinExistence type="predicted"/>
<evidence type="ECO:0000256" key="1">
    <source>
        <dbReference type="SAM" id="SignalP"/>
    </source>
</evidence>
<keyword evidence="3" id="KW-1185">Reference proteome</keyword>
<accession>A0A6A5X8Q7</accession>
<evidence type="ECO:0000313" key="2">
    <source>
        <dbReference type="EMBL" id="KAF2009301.1"/>
    </source>
</evidence>
<name>A0A6A5X8Q7_9PLEO</name>
<dbReference type="EMBL" id="ML978079">
    <property type="protein sequence ID" value="KAF2009301.1"/>
    <property type="molecule type" value="Genomic_DNA"/>
</dbReference>